<gene>
    <name evidence="1" type="ORF">G9Q97_08540</name>
</gene>
<accession>A0ABX0H8R9</accession>
<dbReference type="Proteomes" id="UP000649799">
    <property type="component" value="Unassembled WGS sequence"/>
</dbReference>
<dbReference type="EMBL" id="JAANYN010000003">
    <property type="protein sequence ID" value="NHE56861.1"/>
    <property type="molecule type" value="Genomic_DNA"/>
</dbReference>
<sequence>MNLPFGANRPALILAYGNFNPFLFQVKNLNKKGFLKDKVDNRVLISFGSELFINPPTLRRHYYVTGAIRLEGEKIAFEAEQVLFIGYEAAWGIMEEFTEMKINSEAQPLRSTVDYREEGSKLALITACNDVILSMCAPHPVYSSIS</sequence>
<name>A0ABX0H8R9_9BACT</name>
<proteinExistence type="predicted"/>
<reference evidence="1 2" key="1">
    <citation type="submission" date="2020-03" db="EMBL/GenBank/DDBJ databases">
        <title>Cyclobacterium plantarum sp. nov., a marine bacterium isolated from a coastal-marine wetland.</title>
        <authorList>
            <person name="Sanchez-Porro C."/>
            <person name="Ventosa A."/>
            <person name="Amoozegar M."/>
        </authorList>
    </citation>
    <scope>NUCLEOTIDE SEQUENCE [LARGE SCALE GENOMIC DNA]</scope>
    <source>
        <strain evidence="1 2">GBPx2</strain>
    </source>
</reference>
<evidence type="ECO:0000313" key="2">
    <source>
        <dbReference type="Proteomes" id="UP000649799"/>
    </source>
</evidence>
<protein>
    <submittedName>
        <fullName evidence="1">Uncharacterized protein</fullName>
    </submittedName>
</protein>
<keyword evidence="2" id="KW-1185">Reference proteome</keyword>
<organism evidence="1 2">
    <name type="scientific">Cyclobacterium plantarum</name>
    <dbReference type="NCBI Taxonomy" id="2716263"/>
    <lineage>
        <taxon>Bacteria</taxon>
        <taxon>Pseudomonadati</taxon>
        <taxon>Bacteroidota</taxon>
        <taxon>Cytophagia</taxon>
        <taxon>Cytophagales</taxon>
        <taxon>Cyclobacteriaceae</taxon>
        <taxon>Cyclobacterium</taxon>
    </lineage>
</organism>
<evidence type="ECO:0000313" key="1">
    <source>
        <dbReference type="EMBL" id="NHE56861.1"/>
    </source>
</evidence>
<comment type="caution">
    <text evidence="1">The sequence shown here is derived from an EMBL/GenBank/DDBJ whole genome shotgun (WGS) entry which is preliminary data.</text>
</comment>